<dbReference type="EMBL" id="LKAM01000010">
    <property type="protein sequence ID" value="KUM46742.1"/>
    <property type="molecule type" value="Genomic_DNA"/>
</dbReference>
<geneLocation type="mitochondrion" evidence="1"/>
<evidence type="ECO:0000313" key="1">
    <source>
        <dbReference type="EMBL" id="KUM46742.1"/>
    </source>
</evidence>
<gene>
    <name evidence="1" type="ORF">ABT39_MTgene1422</name>
</gene>
<comment type="caution">
    <text evidence="1">The sequence shown here is derived from an EMBL/GenBank/DDBJ whole genome shotgun (WGS) entry which is preliminary data.</text>
</comment>
<sequence length="56" mass="6203">MEPGLGLKLVENELDLPLYLCPPSPLFMAPLLPLMRGHPSTLLLSKQQLVLQPLLL</sequence>
<name>A0A101LWR4_PICGL</name>
<keyword evidence="1" id="KW-0496">Mitochondrion</keyword>
<organism evidence="1">
    <name type="scientific">Picea glauca</name>
    <name type="common">White spruce</name>
    <name type="synonym">Pinus glauca</name>
    <dbReference type="NCBI Taxonomy" id="3330"/>
    <lineage>
        <taxon>Eukaryota</taxon>
        <taxon>Viridiplantae</taxon>
        <taxon>Streptophyta</taxon>
        <taxon>Embryophyta</taxon>
        <taxon>Tracheophyta</taxon>
        <taxon>Spermatophyta</taxon>
        <taxon>Pinopsida</taxon>
        <taxon>Pinidae</taxon>
        <taxon>Conifers I</taxon>
        <taxon>Pinales</taxon>
        <taxon>Pinaceae</taxon>
        <taxon>Picea</taxon>
    </lineage>
</organism>
<reference evidence="1" key="1">
    <citation type="journal article" date="2015" name="Genome Biol. Evol.">
        <title>Organellar Genomes of White Spruce (Picea glauca): Assembly and Annotation.</title>
        <authorList>
            <person name="Jackman S.D."/>
            <person name="Warren R.L."/>
            <person name="Gibb E.A."/>
            <person name="Vandervalk B.P."/>
            <person name="Mohamadi H."/>
            <person name="Chu J."/>
            <person name="Raymond A."/>
            <person name="Pleasance S."/>
            <person name="Coope R."/>
            <person name="Wildung M.R."/>
            <person name="Ritland C.E."/>
            <person name="Bousquet J."/>
            <person name="Jones S.J."/>
            <person name="Bohlmann J."/>
            <person name="Birol I."/>
        </authorList>
    </citation>
    <scope>NUCLEOTIDE SEQUENCE [LARGE SCALE GENOMIC DNA]</scope>
    <source>
        <tissue evidence="1">Flushing bud</tissue>
    </source>
</reference>
<dbReference type="AlphaFoldDB" id="A0A101LWR4"/>
<accession>A0A101LWR4</accession>
<proteinExistence type="predicted"/>
<protein>
    <submittedName>
        <fullName evidence="1">Uncharacterized protein</fullName>
    </submittedName>
</protein>